<feature type="compositionally biased region" description="Basic and acidic residues" evidence="2">
    <location>
        <begin position="424"/>
        <end position="433"/>
    </location>
</feature>
<sequence length="948" mass="108779">MSAIISWDVLDNEDDENFDAVRFVNAIFPSESSLNEIEKASYAVRNKIAQLDMEMSDAVHRQSVSRTRGKDELEKAQTSITELRGKIQEIRSRSEESEQMVQNICEEISHLDLAKRNLSNTITSLKKLQMLVECNDLLQDFVVKNQYAEIPHRLSSSIALSELFKPFKIPQIIALIEQTNNVKKTLELNIFGETRRLSNLDQALTGQDIAQLRGACDCATILGDQYRDKMTQTICNDILRVYRSEYFEGGLKNDLQHVEARYAWLKRTIRSLERRQAVFPPCWSLQAHLSWEFCDQTRKDLEIMLRRQTAFGGTLNVQQLVQALLKTLEFEEDLDIYVQSLQIEVDYMNNEDILNEYDNDGSSSEEEEEDYYKANSEDKDDKLFTALAGKGKTRTKEKKSKNINQKKQGQDKSINGLQITQQDSDSKLEDQNSAIDRKTELMWKNKLDRARNIMELNNINSRNEEDKKLEKENIKQQEDEYGELGRIQSHSASDIKAKWLKEKDQRLADEKRKNVEQKRAAHKIKLAKAQAAGDASALVPPFVPQFHGIISSCFQPFLAMYVIEEDRVLQQLIRDIIDQNQTADDDKIHVLNSATELFKRIKISYGRMKILSREKPMADIAAVFMKALCVYLEGIGLKYSKNVKLLNQQSQSTQQTSQLSTIPINPYSPKAINLTDEETIFTCTIVNTATYCHETAEQLIDTISKNISPHFQETLSAQIPQDVAAKIILLGQEGLAHSSLSHIESLLSQIPIIIQRIQDPQQQSNQIIQGRVNQQEIMSLSTITESDYVQKLADQLPKVLQIPASNLYENRWKRFLSVFSGHFIDRVIQLVGEIKRCSTLGCNQLLVDIERIQTIISDLPTKLNKSSDMLYKKKVRDGLQPTRQTFFLVAMPAEDLPKAFLTHHPNGNLEQFKHILDLKQYKDRRGIIAKFEEEKQKIASRPEDKQPK</sequence>
<dbReference type="AlphaFoldDB" id="A0A5J4VBM5"/>
<dbReference type="OrthoDB" id="10261632at2759"/>
<feature type="coiled-coil region" evidence="1">
    <location>
        <begin position="73"/>
        <end position="107"/>
    </location>
</feature>
<dbReference type="GO" id="GO:0042147">
    <property type="term" value="P:retrograde transport, endosome to Golgi"/>
    <property type="evidence" value="ECO:0007669"/>
    <property type="project" value="InterPro"/>
</dbReference>
<name>A0A5J4VBM5_9EUKA</name>
<evidence type="ECO:0000256" key="1">
    <source>
        <dbReference type="SAM" id="Coils"/>
    </source>
</evidence>
<feature type="domain" description="Vps53 N-terminal" evidence="3">
    <location>
        <begin position="17"/>
        <end position="338"/>
    </location>
</feature>
<dbReference type="InterPro" id="IPR039766">
    <property type="entry name" value="Vps53"/>
</dbReference>
<feature type="coiled-coil region" evidence="1">
    <location>
        <begin position="460"/>
        <end position="532"/>
    </location>
</feature>
<gene>
    <name evidence="4" type="ORF">EZS28_024495</name>
</gene>
<evidence type="ECO:0000313" key="4">
    <source>
        <dbReference type="EMBL" id="KAA6379978.1"/>
    </source>
</evidence>
<dbReference type="GO" id="GO:0000938">
    <property type="term" value="C:GARP complex"/>
    <property type="evidence" value="ECO:0007669"/>
    <property type="project" value="InterPro"/>
</dbReference>
<feature type="region of interest" description="Disordered" evidence="2">
    <location>
        <begin position="388"/>
        <end position="433"/>
    </location>
</feature>
<proteinExistence type="predicted"/>
<reference evidence="4 5" key="1">
    <citation type="submission" date="2019-03" db="EMBL/GenBank/DDBJ databases">
        <title>Single cell metagenomics reveals metabolic interactions within the superorganism composed of flagellate Streblomastix strix and complex community of Bacteroidetes bacteria on its surface.</title>
        <authorList>
            <person name="Treitli S.C."/>
            <person name="Kolisko M."/>
            <person name="Husnik F."/>
            <person name="Keeling P."/>
            <person name="Hampl V."/>
        </authorList>
    </citation>
    <scope>NUCLEOTIDE SEQUENCE [LARGE SCALE GENOMIC DNA]</scope>
    <source>
        <strain evidence="4">ST1C</strain>
    </source>
</reference>
<dbReference type="PANTHER" id="PTHR12820">
    <property type="entry name" value="VACUOLAR SORTING PROTEIN 53"/>
    <property type="match status" value="1"/>
</dbReference>
<evidence type="ECO:0000313" key="5">
    <source>
        <dbReference type="Proteomes" id="UP000324800"/>
    </source>
</evidence>
<dbReference type="PANTHER" id="PTHR12820:SF0">
    <property type="entry name" value="VACUOLAR PROTEIN SORTING-ASSOCIATED PROTEIN 53 HOMOLOG"/>
    <property type="match status" value="1"/>
</dbReference>
<organism evidence="4 5">
    <name type="scientific">Streblomastix strix</name>
    <dbReference type="NCBI Taxonomy" id="222440"/>
    <lineage>
        <taxon>Eukaryota</taxon>
        <taxon>Metamonada</taxon>
        <taxon>Preaxostyla</taxon>
        <taxon>Oxymonadida</taxon>
        <taxon>Streblomastigidae</taxon>
        <taxon>Streblomastix</taxon>
    </lineage>
</organism>
<feature type="compositionally biased region" description="Polar residues" evidence="2">
    <location>
        <begin position="411"/>
        <end position="423"/>
    </location>
</feature>
<feature type="compositionally biased region" description="Basic residues" evidence="2">
    <location>
        <begin position="391"/>
        <end position="401"/>
    </location>
</feature>
<protein>
    <submittedName>
        <fullName evidence="4">Putative vacuolar protein sorting-associated protein 53</fullName>
    </submittedName>
</protein>
<dbReference type="EMBL" id="SNRW01008162">
    <property type="protein sequence ID" value="KAA6379978.1"/>
    <property type="molecule type" value="Genomic_DNA"/>
</dbReference>
<keyword evidence="1" id="KW-0175">Coiled coil</keyword>
<dbReference type="InterPro" id="IPR007234">
    <property type="entry name" value="Vps53_N"/>
</dbReference>
<dbReference type="GO" id="GO:0005829">
    <property type="term" value="C:cytosol"/>
    <property type="evidence" value="ECO:0007669"/>
    <property type="project" value="GOC"/>
</dbReference>
<comment type="caution">
    <text evidence="4">The sequence shown here is derived from an EMBL/GenBank/DDBJ whole genome shotgun (WGS) entry which is preliminary data.</text>
</comment>
<accession>A0A5J4VBM5</accession>
<dbReference type="Pfam" id="PF04100">
    <property type="entry name" value="Vps53_N"/>
    <property type="match status" value="1"/>
</dbReference>
<dbReference type="Proteomes" id="UP000324800">
    <property type="component" value="Unassembled WGS sequence"/>
</dbReference>
<evidence type="ECO:0000256" key="2">
    <source>
        <dbReference type="SAM" id="MobiDB-lite"/>
    </source>
</evidence>
<evidence type="ECO:0000259" key="3">
    <source>
        <dbReference type="Pfam" id="PF04100"/>
    </source>
</evidence>